<evidence type="ECO:0000256" key="17">
    <source>
        <dbReference type="ARBA" id="ARBA00022968"/>
    </source>
</evidence>
<dbReference type="InterPro" id="IPR001460">
    <property type="entry name" value="PCN-bd_Tpept"/>
</dbReference>
<dbReference type="Gene3D" id="3.40.710.10">
    <property type="entry name" value="DD-peptidase/beta-lactamase superfamily"/>
    <property type="match status" value="2"/>
</dbReference>
<evidence type="ECO:0000259" key="28">
    <source>
        <dbReference type="Pfam" id="PF00905"/>
    </source>
</evidence>
<dbReference type="NCBIfam" id="TIGR02074">
    <property type="entry name" value="PBP_1a_fam"/>
    <property type="match status" value="1"/>
</dbReference>
<evidence type="ECO:0000256" key="26">
    <source>
        <dbReference type="ARBA" id="ARBA00049902"/>
    </source>
</evidence>
<dbReference type="GO" id="GO:0009252">
    <property type="term" value="P:peptidoglycan biosynthetic process"/>
    <property type="evidence" value="ECO:0007669"/>
    <property type="project" value="UniProtKB-UniPathway"/>
</dbReference>
<keyword evidence="13" id="KW-0808">Transferase</keyword>
<keyword evidence="16" id="KW-0133">Cell shape</keyword>
<evidence type="ECO:0000313" key="32">
    <source>
        <dbReference type="Proteomes" id="UP000339249"/>
    </source>
</evidence>
<keyword evidence="15" id="KW-0378">Hydrolase</keyword>
<dbReference type="FunFam" id="1.10.3810.10:FF:000003">
    <property type="entry name" value="Penicillin-binding protein 1a"/>
    <property type="match status" value="1"/>
</dbReference>
<evidence type="ECO:0000256" key="2">
    <source>
        <dbReference type="ARBA" id="ARBA00004249"/>
    </source>
</evidence>
<dbReference type="GO" id="GO:0005886">
    <property type="term" value="C:plasma membrane"/>
    <property type="evidence" value="ECO:0007669"/>
    <property type="project" value="UniProtKB-SubCell"/>
</dbReference>
<keyword evidence="12" id="KW-0328">Glycosyltransferase</keyword>
<keyword evidence="9" id="KW-0997">Cell inner membrane</keyword>
<sequence length="887" mass="97164">MKFVKYLFILAVCCVLLGAGSIFGLYKYIEPQLPDVATLKDVRLQIPMQVYSADGELIAQYGEKRRIPVTLQQMPPELLKAFIATEDSRFYEHHGVDPVGIFRAASVAMFSGHASQGASTITQQLARNFFLSPEKTLMRKIKEAFLAIRIEQLLSKDEILELYVNKIYLGYRAYGVGAAAQVYFGKSVDQLSLSEMAVIAGLPKAPSTFNPLYSLDRATARRNVVLARMLSEGYITQPQYDQARGEAIDARYHAPEIAFSSPYLSEMVRQEMVNRYGEKAYEDGYRVYTTITRKNQQSAQQAVRNNVLDYDMRHGYRGPSAVLWKVGETPWDNKKIIATLKNQPGSGPLSPAVVTSANPQEAVALLGDGTSVMLNMEGVRWARRFISDTQQGATPRKVTDAVQTGQQIWVRQVGSSWWLSQVPDVNSALVSINPQNGAIIALVGGFDFNQSKFNRATQALRQVGSNIKPFLYTAAMDKGLTLASMLNDVPISRWDAGAGSDWQPKNSPPQYAGPIRLRQGLGQSKNVVMVRAMRAMGVDYAAEYLQRFGFPAQNIVHTESLALGSASFTPLQVARGYSVMANGGFLITPFFISKIENDQGGVIFEERPKVACPQCNSPVIYGDTPKSNVLENKDVEEVATSEDPQNPAVPPQPQLEQANRALVAQSGAPEYAPHVINTPLAFLIKSALNSNIFGEPGWMGTGWRAGRDLQRHDIGGKTGTTNSSKDAWFSGYGPGVVTSVWIGFDDHRRDLGRTTASGAIKEQISGYEGGAKSAQPAWDDFMKRVLEGVPEEPLTPPSGIVTVNIDRSTGQLASGGNSRAEYFIDGTQPTRQAVHEVGTTLTDGGERPTSCSDKKSACGRFFFFIHSYGRCPESPRGASSDYSRPCA</sequence>
<accession>A0A4U9D1M9</accession>
<keyword evidence="11" id="KW-0645">Protease</keyword>
<dbReference type="SUPFAM" id="SSF53955">
    <property type="entry name" value="Lysozyme-like"/>
    <property type="match status" value="1"/>
</dbReference>
<dbReference type="Pfam" id="PF00912">
    <property type="entry name" value="Transgly"/>
    <property type="match status" value="1"/>
</dbReference>
<dbReference type="Pfam" id="PF17092">
    <property type="entry name" value="PCB_OB"/>
    <property type="match status" value="1"/>
</dbReference>
<evidence type="ECO:0000256" key="7">
    <source>
        <dbReference type="ARBA" id="ARBA00018638"/>
    </source>
</evidence>
<dbReference type="NCBIfam" id="NF008643">
    <property type="entry name" value="PRK11636.1"/>
    <property type="match status" value="1"/>
</dbReference>
<dbReference type="InterPro" id="IPR036950">
    <property type="entry name" value="PBP_transglycosylase"/>
</dbReference>
<dbReference type="GO" id="GO:0009002">
    <property type="term" value="F:serine-type D-Ala-D-Ala carboxypeptidase activity"/>
    <property type="evidence" value="ECO:0007669"/>
    <property type="project" value="UniProtKB-EC"/>
</dbReference>
<dbReference type="GO" id="GO:0008360">
    <property type="term" value="P:regulation of cell shape"/>
    <property type="evidence" value="ECO:0007669"/>
    <property type="project" value="UniProtKB-KW"/>
</dbReference>
<evidence type="ECO:0000256" key="11">
    <source>
        <dbReference type="ARBA" id="ARBA00022670"/>
    </source>
</evidence>
<evidence type="ECO:0000256" key="1">
    <source>
        <dbReference type="ARBA" id="ARBA00002624"/>
    </source>
</evidence>
<dbReference type="InterPro" id="IPR023346">
    <property type="entry name" value="Lysozyme-like_dom_sf"/>
</dbReference>
<proteinExistence type="inferred from homology"/>
<feature type="domain" description="Penicillin-binding protein OB-like" evidence="30">
    <location>
        <begin position="316"/>
        <end position="425"/>
    </location>
</feature>
<name>A0A4U9D1M9_RAOTE</name>
<dbReference type="AlphaFoldDB" id="A0A4U9D1M9"/>
<keyword evidence="19" id="KW-1133">Transmembrane helix</keyword>
<evidence type="ECO:0000256" key="9">
    <source>
        <dbReference type="ARBA" id="ARBA00022519"/>
    </source>
</evidence>
<feature type="domain" description="Penicillin-binding protein transpeptidase" evidence="28">
    <location>
        <begin position="429"/>
        <end position="605"/>
    </location>
</feature>
<evidence type="ECO:0000256" key="19">
    <source>
        <dbReference type="ARBA" id="ARBA00022989"/>
    </source>
</evidence>
<dbReference type="InterPro" id="IPR001264">
    <property type="entry name" value="Glyco_trans_51"/>
</dbReference>
<evidence type="ECO:0000256" key="16">
    <source>
        <dbReference type="ARBA" id="ARBA00022960"/>
    </source>
</evidence>
<keyword evidence="21" id="KW-0046">Antibiotic resistance</keyword>
<dbReference type="EC" id="2.4.99.28" evidence="25"/>
<dbReference type="Gene3D" id="1.10.3810.10">
    <property type="entry name" value="Biosynthetic peptidoglycan transglycosylase-like"/>
    <property type="match status" value="1"/>
</dbReference>
<evidence type="ECO:0000256" key="20">
    <source>
        <dbReference type="ARBA" id="ARBA00023136"/>
    </source>
</evidence>
<evidence type="ECO:0000256" key="22">
    <source>
        <dbReference type="ARBA" id="ARBA00023268"/>
    </source>
</evidence>
<comment type="function">
    <text evidence="1">Cell wall formation. Synthesis of cross-linked peptidoglycan from the lipid intermediates. The enzyme has a penicillin-insensitive transglycosylase N-terminal domain (formation of linear glycan strands) and a penicillin-sensitive transpeptidase C-terminal domain (cross-linking of the peptide subunits).</text>
</comment>
<gene>
    <name evidence="31" type="primary">mrcA</name>
    <name evidence="31" type="ORF">NCTC9185_04246</name>
</gene>
<dbReference type="UniPathway" id="UPA00219"/>
<dbReference type="FunFam" id="3.40.710.10:FF:000013">
    <property type="entry name" value="Penicillin-binding protein 1A"/>
    <property type="match status" value="1"/>
</dbReference>
<comment type="similarity">
    <text evidence="4">In the C-terminal section; belongs to the transpeptidase family.</text>
</comment>
<evidence type="ECO:0000256" key="3">
    <source>
        <dbReference type="ARBA" id="ARBA00004752"/>
    </source>
</evidence>
<dbReference type="GO" id="GO:0008955">
    <property type="term" value="F:peptidoglycan glycosyltransferase activity"/>
    <property type="evidence" value="ECO:0007669"/>
    <property type="project" value="UniProtKB-EC"/>
</dbReference>
<evidence type="ECO:0000256" key="14">
    <source>
        <dbReference type="ARBA" id="ARBA00022692"/>
    </source>
</evidence>
<evidence type="ECO:0000256" key="23">
    <source>
        <dbReference type="ARBA" id="ARBA00023316"/>
    </source>
</evidence>
<dbReference type="EMBL" id="CABDVU010000001">
    <property type="protein sequence ID" value="VTN12269.1"/>
    <property type="molecule type" value="Genomic_DNA"/>
</dbReference>
<keyword evidence="10" id="KW-0121">Carboxypeptidase</keyword>
<dbReference type="Pfam" id="PF00905">
    <property type="entry name" value="Transpeptidase"/>
    <property type="match status" value="1"/>
</dbReference>
<dbReference type="InterPro" id="IPR050396">
    <property type="entry name" value="Glycosyltr_51/Transpeptidase"/>
</dbReference>
<evidence type="ECO:0000256" key="15">
    <source>
        <dbReference type="ARBA" id="ARBA00022801"/>
    </source>
</evidence>
<dbReference type="GO" id="GO:0046677">
    <property type="term" value="P:response to antibiotic"/>
    <property type="evidence" value="ECO:0007669"/>
    <property type="project" value="UniProtKB-KW"/>
</dbReference>
<dbReference type="SUPFAM" id="SSF56601">
    <property type="entry name" value="beta-lactamase/transpeptidase-like"/>
    <property type="match status" value="1"/>
</dbReference>
<evidence type="ECO:0000256" key="13">
    <source>
        <dbReference type="ARBA" id="ARBA00022679"/>
    </source>
</evidence>
<keyword evidence="8" id="KW-1003">Cell membrane</keyword>
<evidence type="ECO:0000256" key="12">
    <source>
        <dbReference type="ARBA" id="ARBA00022676"/>
    </source>
</evidence>
<evidence type="ECO:0000256" key="25">
    <source>
        <dbReference type="ARBA" id="ARBA00044770"/>
    </source>
</evidence>
<comment type="pathway">
    <text evidence="3">Cell wall biogenesis; peptidoglycan biosynthesis.</text>
</comment>
<dbReference type="GO" id="GO:0008658">
    <property type="term" value="F:penicillin binding"/>
    <property type="evidence" value="ECO:0007669"/>
    <property type="project" value="InterPro"/>
</dbReference>
<keyword evidence="20" id="KW-0472">Membrane</keyword>
<protein>
    <recommendedName>
        <fullName evidence="7">Penicillin-binding protein 1A</fullName>
        <ecNumber evidence="25">2.4.99.28</ecNumber>
        <ecNumber evidence="6">3.4.16.4</ecNumber>
    </recommendedName>
</protein>
<evidence type="ECO:0000256" key="10">
    <source>
        <dbReference type="ARBA" id="ARBA00022645"/>
    </source>
</evidence>
<dbReference type="GO" id="GO:0071555">
    <property type="term" value="P:cell wall organization"/>
    <property type="evidence" value="ECO:0007669"/>
    <property type="project" value="UniProtKB-KW"/>
</dbReference>
<keyword evidence="17" id="KW-0735">Signal-anchor</keyword>
<dbReference type="GO" id="GO:0030288">
    <property type="term" value="C:outer membrane-bounded periplasmic space"/>
    <property type="evidence" value="ECO:0007669"/>
    <property type="project" value="TreeGrafter"/>
</dbReference>
<evidence type="ECO:0000259" key="29">
    <source>
        <dbReference type="Pfam" id="PF00912"/>
    </source>
</evidence>
<dbReference type="GO" id="GO:0006508">
    <property type="term" value="P:proteolysis"/>
    <property type="evidence" value="ECO:0007669"/>
    <property type="project" value="UniProtKB-KW"/>
</dbReference>
<comment type="similarity">
    <text evidence="5">In the N-terminal section; belongs to the glycosyltransferase 51 family.</text>
</comment>
<comment type="pathway">
    <text evidence="27">Glycan biosynthesis.</text>
</comment>
<evidence type="ECO:0000256" key="18">
    <source>
        <dbReference type="ARBA" id="ARBA00022984"/>
    </source>
</evidence>
<dbReference type="InterPro" id="IPR031376">
    <property type="entry name" value="PCB_OB"/>
</dbReference>
<comment type="catalytic activity">
    <reaction evidence="26">
        <text>[GlcNAc-(1-&gt;4)-Mur2Ac(oyl-L-Ala-gamma-D-Glu-L-Lys-D-Ala-D-Ala)](n)-di-trans,octa-cis-undecaprenyl diphosphate + beta-D-GlcNAc-(1-&gt;4)-Mur2Ac(oyl-L-Ala-gamma-D-Glu-L-Lys-D-Ala-D-Ala)-di-trans,octa-cis-undecaprenyl diphosphate = [GlcNAc-(1-&gt;4)-Mur2Ac(oyl-L-Ala-gamma-D-Glu-L-Lys-D-Ala-D-Ala)](n+1)-di-trans,octa-cis-undecaprenyl diphosphate + di-trans,octa-cis-undecaprenyl diphosphate + H(+)</text>
        <dbReference type="Rhea" id="RHEA:23708"/>
        <dbReference type="Rhea" id="RHEA-COMP:9602"/>
        <dbReference type="Rhea" id="RHEA-COMP:9603"/>
        <dbReference type="ChEBI" id="CHEBI:15378"/>
        <dbReference type="ChEBI" id="CHEBI:58405"/>
        <dbReference type="ChEBI" id="CHEBI:60033"/>
        <dbReference type="ChEBI" id="CHEBI:78435"/>
        <dbReference type="EC" id="2.4.99.28"/>
    </reaction>
</comment>
<evidence type="ECO:0000256" key="5">
    <source>
        <dbReference type="ARBA" id="ARBA00007739"/>
    </source>
</evidence>
<evidence type="ECO:0000256" key="8">
    <source>
        <dbReference type="ARBA" id="ARBA00022475"/>
    </source>
</evidence>
<evidence type="ECO:0000256" key="21">
    <source>
        <dbReference type="ARBA" id="ARBA00023251"/>
    </source>
</evidence>
<keyword evidence="18" id="KW-0573">Peptidoglycan synthesis</keyword>
<dbReference type="PANTHER" id="PTHR32282:SF27">
    <property type="entry name" value="PENICILLIN-BINDING PROTEIN 1A"/>
    <property type="match status" value="1"/>
</dbReference>
<evidence type="ECO:0000259" key="30">
    <source>
        <dbReference type="Pfam" id="PF17092"/>
    </source>
</evidence>
<dbReference type="FunFam" id="3.40.710.10:FF:000010">
    <property type="entry name" value="Penicillin-binding protein 1A"/>
    <property type="match status" value="1"/>
</dbReference>
<evidence type="ECO:0000313" key="31">
    <source>
        <dbReference type="EMBL" id="VTN12269.1"/>
    </source>
</evidence>
<comment type="catalytic activity">
    <reaction evidence="24">
        <text>Preferential cleavage: (Ac)2-L-Lys-D-Ala-|-D-Ala. Also transpeptidation of peptidyl-alanyl moieties that are N-acyl substituents of D-alanine.</text>
        <dbReference type="EC" id="3.4.16.4"/>
    </reaction>
</comment>
<organism evidence="31 32">
    <name type="scientific">Raoultella terrigena</name>
    <name type="common">Klebsiella terrigena</name>
    <dbReference type="NCBI Taxonomy" id="577"/>
    <lineage>
        <taxon>Bacteria</taxon>
        <taxon>Pseudomonadati</taxon>
        <taxon>Pseudomonadota</taxon>
        <taxon>Gammaproteobacteria</taxon>
        <taxon>Enterobacterales</taxon>
        <taxon>Enterobacteriaceae</taxon>
        <taxon>Klebsiella/Raoultella group</taxon>
        <taxon>Raoultella</taxon>
    </lineage>
</organism>
<evidence type="ECO:0000256" key="4">
    <source>
        <dbReference type="ARBA" id="ARBA00007090"/>
    </source>
</evidence>
<feature type="domain" description="Glycosyl transferase family 51" evidence="29">
    <location>
        <begin position="55"/>
        <end position="229"/>
    </location>
</feature>
<reference evidence="31 32" key="1">
    <citation type="submission" date="2019-04" db="EMBL/GenBank/DDBJ databases">
        <authorList>
            <consortium name="Pathogen Informatics"/>
        </authorList>
    </citation>
    <scope>NUCLEOTIDE SEQUENCE [LARGE SCALE GENOMIC DNA]</scope>
    <source>
        <strain evidence="31 32">NCTC9185</strain>
    </source>
</reference>
<evidence type="ECO:0000256" key="6">
    <source>
        <dbReference type="ARBA" id="ARBA00012448"/>
    </source>
</evidence>
<dbReference type="InterPro" id="IPR012338">
    <property type="entry name" value="Beta-lactam/transpept-like"/>
</dbReference>
<dbReference type="PANTHER" id="PTHR32282">
    <property type="entry name" value="BINDING PROTEIN TRANSPEPTIDASE, PUTATIVE-RELATED"/>
    <property type="match status" value="1"/>
</dbReference>
<keyword evidence="14" id="KW-0812">Transmembrane</keyword>
<keyword evidence="22" id="KW-0511">Multifunctional enzyme</keyword>
<evidence type="ECO:0000256" key="27">
    <source>
        <dbReference type="ARBA" id="ARBA00060592"/>
    </source>
</evidence>
<keyword evidence="23" id="KW-0961">Cell wall biogenesis/degradation</keyword>
<dbReference type="Proteomes" id="UP000339249">
    <property type="component" value="Unassembled WGS sequence"/>
</dbReference>
<comment type="subcellular location">
    <subcellularLocation>
        <location evidence="2">Cell inner membrane</location>
        <topology evidence="2">Single-pass type II membrane protein</topology>
    </subcellularLocation>
</comment>
<evidence type="ECO:0000256" key="24">
    <source>
        <dbReference type="ARBA" id="ARBA00034000"/>
    </source>
</evidence>
<dbReference type="EC" id="3.4.16.4" evidence="6"/>